<dbReference type="GO" id="GO:0008270">
    <property type="term" value="F:zinc ion binding"/>
    <property type="evidence" value="ECO:0007669"/>
    <property type="project" value="UniProtKB-KW"/>
</dbReference>
<sequence>MNKNVCPSCSNVLNSPVWNCMKGHIICTKCCKKTSVCPTCVSSTINCNFCDFSSIDIISHFLSFHSFEGPFFISNDIKIEVKAEEFQYSLKCIYKRYVNSEEKAYAFCLNIADGVLSTVIYGLSKSPEQIHYRIRNKSYDYAIIFQSKTSQDEFNVPLQQLRDHFLYINTQGIEVFCLEVEFGDEVFYI</sequence>
<evidence type="ECO:0000256" key="1">
    <source>
        <dbReference type="ARBA" id="ARBA00022723"/>
    </source>
</evidence>
<evidence type="ECO:0000313" key="5">
    <source>
        <dbReference type="EMBL" id="OMJ92806.1"/>
    </source>
</evidence>
<evidence type="ECO:0000313" key="6">
    <source>
        <dbReference type="Proteomes" id="UP000187209"/>
    </source>
</evidence>
<keyword evidence="2" id="KW-0863">Zinc-finger</keyword>
<dbReference type="AlphaFoldDB" id="A0A1R2CUW5"/>
<dbReference type="Pfam" id="PF21362">
    <property type="entry name" value="Sina_RING"/>
    <property type="match status" value="1"/>
</dbReference>
<evidence type="ECO:0000259" key="4">
    <source>
        <dbReference type="Pfam" id="PF21362"/>
    </source>
</evidence>
<dbReference type="OrthoDB" id="6677380at2759"/>
<reference evidence="5 6" key="1">
    <citation type="submission" date="2016-11" db="EMBL/GenBank/DDBJ databases">
        <title>The macronuclear genome of Stentor coeruleus: a giant cell with tiny introns.</title>
        <authorList>
            <person name="Slabodnick M."/>
            <person name="Ruby J.G."/>
            <person name="Reiff S.B."/>
            <person name="Swart E.C."/>
            <person name="Gosai S."/>
            <person name="Prabakaran S."/>
            <person name="Witkowska E."/>
            <person name="Larue G.E."/>
            <person name="Fisher S."/>
            <person name="Freeman R.M."/>
            <person name="Gunawardena J."/>
            <person name="Chu W."/>
            <person name="Stover N.A."/>
            <person name="Gregory B.D."/>
            <person name="Nowacki M."/>
            <person name="Derisi J."/>
            <person name="Roy S.W."/>
            <person name="Marshall W.F."/>
            <person name="Sood P."/>
        </authorList>
    </citation>
    <scope>NUCLEOTIDE SEQUENCE [LARGE SCALE GENOMIC DNA]</scope>
    <source>
        <strain evidence="5">WM001</strain>
    </source>
</reference>
<protein>
    <recommendedName>
        <fullName evidence="4">E3 ubiquitin-protein ligase Sina-like RING finger domain-containing protein</fullName>
    </recommendedName>
</protein>
<gene>
    <name evidence="5" type="ORF">SteCoe_4346</name>
</gene>
<dbReference type="EMBL" id="MPUH01000054">
    <property type="protein sequence ID" value="OMJ92806.1"/>
    <property type="molecule type" value="Genomic_DNA"/>
</dbReference>
<keyword evidence="1" id="KW-0479">Metal-binding</keyword>
<proteinExistence type="predicted"/>
<keyword evidence="6" id="KW-1185">Reference proteome</keyword>
<evidence type="ECO:0000256" key="2">
    <source>
        <dbReference type="ARBA" id="ARBA00022771"/>
    </source>
</evidence>
<organism evidence="5 6">
    <name type="scientific">Stentor coeruleus</name>
    <dbReference type="NCBI Taxonomy" id="5963"/>
    <lineage>
        <taxon>Eukaryota</taxon>
        <taxon>Sar</taxon>
        <taxon>Alveolata</taxon>
        <taxon>Ciliophora</taxon>
        <taxon>Postciliodesmatophora</taxon>
        <taxon>Heterotrichea</taxon>
        <taxon>Heterotrichida</taxon>
        <taxon>Stentoridae</taxon>
        <taxon>Stentor</taxon>
    </lineage>
</organism>
<evidence type="ECO:0000256" key="3">
    <source>
        <dbReference type="ARBA" id="ARBA00022833"/>
    </source>
</evidence>
<feature type="domain" description="E3 ubiquitin-protein ligase Sina-like RING finger" evidence="4">
    <location>
        <begin position="6"/>
        <end position="40"/>
    </location>
</feature>
<comment type="caution">
    <text evidence="5">The sequence shown here is derived from an EMBL/GenBank/DDBJ whole genome shotgun (WGS) entry which is preliminary data.</text>
</comment>
<name>A0A1R2CUW5_9CILI</name>
<dbReference type="Proteomes" id="UP000187209">
    <property type="component" value="Unassembled WGS sequence"/>
</dbReference>
<keyword evidence="3" id="KW-0862">Zinc</keyword>
<accession>A0A1R2CUW5</accession>
<dbReference type="InterPro" id="IPR049548">
    <property type="entry name" value="Sina-like_RING"/>
</dbReference>